<dbReference type="AlphaFoldDB" id="A0A2D1U546"/>
<dbReference type="Proteomes" id="UP000223749">
    <property type="component" value="Chromosome"/>
</dbReference>
<feature type="transmembrane region" description="Helical" evidence="9">
    <location>
        <begin position="226"/>
        <end position="245"/>
    </location>
</feature>
<comment type="subcellular location">
    <subcellularLocation>
        <location evidence="1">Endomembrane system</location>
        <topology evidence="1">Multi-pass membrane protein</topology>
    </subcellularLocation>
    <subcellularLocation>
        <location evidence="2">Endoplasmic reticulum membrane</location>
    </subcellularLocation>
</comment>
<accession>A0A2D1U546</accession>
<dbReference type="KEGG" id="pgs:CPT03_09715"/>
<proteinExistence type="predicted"/>
<feature type="transmembrane region" description="Helical" evidence="9">
    <location>
        <begin position="328"/>
        <end position="345"/>
    </location>
</feature>
<reference evidence="10 11" key="1">
    <citation type="submission" date="2017-10" db="EMBL/GenBank/DDBJ databases">
        <title>Whole genome of Pedobacter ginsengisoli T01R-27 isolated from tomato rhizosphere.</title>
        <authorList>
            <person name="Weon H.-Y."/>
            <person name="Lee S.A."/>
            <person name="Sang M.K."/>
            <person name="Song J."/>
        </authorList>
    </citation>
    <scope>NUCLEOTIDE SEQUENCE [LARGE SCALE GENOMIC DNA]</scope>
    <source>
        <strain evidence="10 11">T01R-27</strain>
    </source>
</reference>
<keyword evidence="8 9" id="KW-0472">Membrane</keyword>
<feature type="transmembrane region" description="Helical" evidence="9">
    <location>
        <begin position="184"/>
        <end position="214"/>
    </location>
</feature>
<feature type="transmembrane region" description="Helical" evidence="9">
    <location>
        <begin position="21"/>
        <end position="38"/>
    </location>
</feature>
<evidence type="ECO:0000256" key="5">
    <source>
        <dbReference type="ARBA" id="ARBA00022692"/>
    </source>
</evidence>
<evidence type="ECO:0000256" key="1">
    <source>
        <dbReference type="ARBA" id="ARBA00004127"/>
    </source>
</evidence>
<feature type="transmembrane region" description="Helical" evidence="9">
    <location>
        <begin position="365"/>
        <end position="383"/>
    </location>
</feature>
<keyword evidence="11" id="KW-1185">Reference proteome</keyword>
<dbReference type="PANTHER" id="PTHR22760">
    <property type="entry name" value="GLYCOSYLTRANSFERASE"/>
    <property type="match status" value="1"/>
</dbReference>
<name>A0A2D1U546_9SPHI</name>
<keyword evidence="7 9" id="KW-1133">Transmembrane helix</keyword>
<evidence type="ECO:0000256" key="3">
    <source>
        <dbReference type="ARBA" id="ARBA00022676"/>
    </source>
</evidence>
<feature type="transmembrane region" description="Helical" evidence="9">
    <location>
        <begin position="100"/>
        <end position="120"/>
    </location>
</feature>
<keyword evidence="4" id="KW-0808">Transferase</keyword>
<evidence type="ECO:0008006" key="12">
    <source>
        <dbReference type="Google" id="ProtNLM"/>
    </source>
</evidence>
<dbReference type="EMBL" id="CP024091">
    <property type="protein sequence ID" value="ATP56731.1"/>
    <property type="molecule type" value="Genomic_DNA"/>
</dbReference>
<organism evidence="10 11">
    <name type="scientific">Pedobacter ginsengisoli</name>
    <dbReference type="NCBI Taxonomy" id="363852"/>
    <lineage>
        <taxon>Bacteria</taxon>
        <taxon>Pseudomonadati</taxon>
        <taxon>Bacteroidota</taxon>
        <taxon>Sphingobacteriia</taxon>
        <taxon>Sphingobacteriales</taxon>
        <taxon>Sphingobacteriaceae</taxon>
        <taxon>Pedobacter</taxon>
    </lineage>
</organism>
<feature type="transmembrane region" description="Helical" evidence="9">
    <location>
        <begin position="305"/>
        <end position="322"/>
    </location>
</feature>
<keyword evidence="5 9" id="KW-0812">Transmembrane</keyword>
<evidence type="ECO:0000256" key="6">
    <source>
        <dbReference type="ARBA" id="ARBA00022824"/>
    </source>
</evidence>
<dbReference type="Pfam" id="PF03901">
    <property type="entry name" value="Glyco_transf_22"/>
    <property type="match status" value="1"/>
</dbReference>
<feature type="transmembrane region" description="Helical" evidence="9">
    <location>
        <begin position="276"/>
        <end position="298"/>
    </location>
</feature>
<evidence type="ECO:0000313" key="11">
    <source>
        <dbReference type="Proteomes" id="UP000223749"/>
    </source>
</evidence>
<gene>
    <name evidence="10" type="ORF">CPT03_09715</name>
</gene>
<dbReference type="GO" id="GO:0000030">
    <property type="term" value="F:mannosyltransferase activity"/>
    <property type="evidence" value="ECO:0007669"/>
    <property type="project" value="TreeGrafter"/>
</dbReference>
<keyword evidence="6" id="KW-0256">Endoplasmic reticulum</keyword>
<keyword evidence="3" id="KW-0328">Glycosyltransferase</keyword>
<dbReference type="GO" id="GO:0012505">
    <property type="term" value="C:endomembrane system"/>
    <property type="evidence" value="ECO:0007669"/>
    <property type="project" value="UniProtKB-SubCell"/>
</dbReference>
<dbReference type="InterPro" id="IPR005599">
    <property type="entry name" value="GPI_mannosylTrfase"/>
</dbReference>
<protein>
    <recommendedName>
        <fullName evidence="12">Phosphatidylinositol glycan, class B</fullName>
    </recommendedName>
</protein>
<evidence type="ECO:0000256" key="8">
    <source>
        <dbReference type="ARBA" id="ARBA00023136"/>
    </source>
</evidence>
<dbReference type="OrthoDB" id="620676at2"/>
<feature type="transmembrane region" description="Helical" evidence="9">
    <location>
        <begin position="132"/>
        <end position="151"/>
    </location>
</feature>
<evidence type="ECO:0000256" key="7">
    <source>
        <dbReference type="ARBA" id="ARBA00022989"/>
    </source>
</evidence>
<dbReference type="RefSeq" id="WP_099438667.1">
    <property type="nucleotide sequence ID" value="NZ_CP024091.1"/>
</dbReference>
<sequence length="513" mass="59485">MIQPIIPETNMRAQNLFKSTNYRLFILLVIIFYLLVAYKSSGYHQEDEHYQLIEFANYKLGLVPENRLAWEFKEQIRPGFQPMICFYLLKGFHLVGIDDGYIITFLLRAISGLFSIFVIGKFVKVYKSNFGTSLQPCFIFLSYVLWFLPYINVRFSSETWSGLFFLLTLTIIEQFKNTEALKKYLFIGILLGISILFRYQSALLAVGIILWLLLIHKSKIKDVLTSAFIIFIVLCLGMVFDYWLYGEFTCTIYNYFNVNLIKGVSTSFGVSPFYEYIYYVITAPGPFGIFILLAFLVVSFYDPKHIIIWAIVPFILIHSLIPHKELRFLFPIANVVPFLIVYAFMITKNKLKDSTLLITNKPVSIIVLTLLLTINCTGLIAIASTGAGTKRTVVTEWIHRKYGTEKLNIIIVNVQNPYMDWGPPKNTYYSSSTVNLNYVNSIWQEDFLTHKKKGYKNLLVISDEDITGERAISLLKSFHLVKVYQNIPDFLSIVYRFYDPSMNDLRLNVYDFQ</sequence>
<evidence type="ECO:0000313" key="10">
    <source>
        <dbReference type="EMBL" id="ATP56731.1"/>
    </source>
</evidence>
<evidence type="ECO:0000256" key="9">
    <source>
        <dbReference type="SAM" id="Phobius"/>
    </source>
</evidence>
<evidence type="ECO:0000256" key="2">
    <source>
        <dbReference type="ARBA" id="ARBA00004586"/>
    </source>
</evidence>
<evidence type="ECO:0000256" key="4">
    <source>
        <dbReference type="ARBA" id="ARBA00022679"/>
    </source>
</evidence>